<organism evidence="1 2">
    <name type="scientific">Roridomyces roridus</name>
    <dbReference type="NCBI Taxonomy" id="1738132"/>
    <lineage>
        <taxon>Eukaryota</taxon>
        <taxon>Fungi</taxon>
        <taxon>Dikarya</taxon>
        <taxon>Basidiomycota</taxon>
        <taxon>Agaricomycotina</taxon>
        <taxon>Agaricomycetes</taxon>
        <taxon>Agaricomycetidae</taxon>
        <taxon>Agaricales</taxon>
        <taxon>Marasmiineae</taxon>
        <taxon>Mycenaceae</taxon>
        <taxon>Roridomyces</taxon>
    </lineage>
</organism>
<accession>A0AAD7CH24</accession>
<gene>
    <name evidence="1" type="ORF">FB45DRAFT_1102660</name>
</gene>
<keyword evidence="2" id="KW-1185">Reference proteome</keyword>
<proteinExistence type="predicted"/>
<dbReference type="EMBL" id="JARKIF010000002">
    <property type="protein sequence ID" value="KAJ7648042.1"/>
    <property type="molecule type" value="Genomic_DNA"/>
</dbReference>
<comment type="caution">
    <text evidence="1">The sequence shown here is derived from an EMBL/GenBank/DDBJ whole genome shotgun (WGS) entry which is preliminary data.</text>
</comment>
<name>A0AAD7CH24_9AGAR</name>
<reference evidence="1" key="1">
    <citation type="submission" date="2023-03" db="EMBL/GenBank/DDBJ databases">
        <title>Massive genome expansion in bonnet fungi (Mycena s.s.) driven by repeated elements and novel gene families across ecological guilds.</title>
        <authorList>
            <consortium name="Lawrence Berkeley National Laboratory"/>
            <person name="Harder C.B."/>
            <person name="Miyauchi S."/>
            <person name="Viragh M."/>
            <person name="Kuo A."/>
            <person name="Thoen E."/>
            <person name="Andreopoulos B."/>
            <person name="Lu D."/>
            <person name="Skrede I."/>
            <person name="Drula E."/>
            <person name="Henrissat B."/>
            <person name="Morin E."/>
            <person name="Kohler A."/>
            <person name="Barry K."/>
            <person name="LaButti K."/>
            <person name="Morin E."/>
            <person name="Salamov A."/>
            <person name="Lipzen A."/>
            <person name="Mereny Z."/>
            <person name="Hegedus B."/>
            <person name="Baldrian P."/>
            <person name="Stursova M."/>
            <person name="Weitz H."/>
            <person name="Taylor A."/>
            <person name="Grigoriev I.V."/>
            <person name="Nagy L.G."/>
            <person name="Martin F."/>
            <person name="Kauserud H."/>
        </authorList>
    </citation>
    <scope>NUCLEOTIDE SEQUENCE</scope>
    <source>
        <strain evidence="1">9284</strain>
    </source>
</reference>
<dbReference type="AlphaFoldDB" id="A0AAD7CH24"/>
<sequence>MSQHVTLLPPPAATTDAHIDAAIDAIDTNLVPPPPPLPLSLTPFAADSAAPAAAGTEIRGCTGESWVTLIIIRPPSTAATTAADCRQGVTGGTFWGPVRELRKLSLSNFSRNTHTSFNPSTLESVLAIISSSHTPWTHGDTISLYSGNPAPEDLIEQNTTLAKLVHERSITHGHFAAWKLLADLTSPDSSSILPSELVADVLKCIAVYSRMRQTDEDSQRRPTDLTMAVTRELTRDSIYCVGAKSLGGKEWVGSAEYTPEAQRMWSDTKFAVMSPCSSFAWLGPQHKTISREDLNAADALALLGTVDYDYDRDEAYSPGFADAMEIGRSYIADGPRRMQAFSLAAFLNLDVQVYVRQMHENWVAEEKSMATDSPRCEISPADWFVTVVADSGSLRPFGYETSAVYKDSKGAMFGALFMGHCFDLLFDRISSNAISSVKYLSATGITQHDVHTAFATTVADRTARRALGVRDLALFGENSVFSMGVWSSFNGRYRTWERFVKYMRQLARSTDPKAERVLEMASELRVLPEGDTAHVEELWHRATTPGVEKTLIRRVAVVQKPSPALELMLLPQPNLCAACELGFRNALEASETDQVHVAAQLPSASISSPAVARAAAIRRSAIFATEPTCCDPCASRIGCWADSSAHTVLTALMKSDQDTSASEWMLQCHGAWAVTTWPVSVATVLSGFDLICLATQENGAMGQRDFVDC</sequence>
<evidence type="ECO:0000313" key="2">
    <source>
        <dbReference type="Proteomes" id="UP001221142"/>
    </source>
</evidence>
<protein>
    <submittedName>
        <fullName evidence="1">Uncharacterized protein</fullName>
    </submittedName>
</protein>
<dbReference type="Proteomes" id="UP001221142">
    <property type="component" value="Unassembled WGS sequence"/>
</dbReference>
<evidence type="ECO:0000313" key="1">
    <source>
        <dbReference type="EMBL" id="KAJ7648042.1"/>
    </source>
</evidence>